<feature type="region of interest" description="Disordered" evidence="9">
    <location>
        <begin position="1"/>
        <end position="28"/>
    </location>
</feature>
<feature type="compositionally biased region" description="Polar residues" evidence="9">
    <location>
        <begin position="629"/>
        <end position="640"/>
    </location>
</feature>
<dbReference type="InterPro" id="IPR008271">
    <property type="entry name" value="Ser/Thr_kinase_AS"/>
</dbReference>
<feature type="compositionally biased region" description="Basic and acidic residues" evidence="9">
    <location>
        <begin position="642"/>
        <end position="656"/>
    </location>
</feature>
<dbReference type="InterPro" id="IPR050588">
    <property type="entry name" value="WNK_Ser-Thr_kinase"/>
</dbReference>
<feature type="compositionally biased region" description="Low complexity" evidence="9">
    <location>
        <begin position="720"/>
        <end position="737"/>
    </location>
</feature>
<feature type="domain" description="Protein kinase" evidence="10">
    <location>
        <begin position="47"/>
        <end position="307"/>
    </location>
</feature>
<feature type="compositionally biased region" description="Polar residues" evidence="9">
    <location>
        <begin position="496"/>
        <end position="505"/>
    </location>
</feature>
<dbReference type="GO" id="GO:0005524">
    <property type="term" value="F:ATP binding"/>
    <property type="evidence" value="ECO:0007669"/>
    <property type="project" value="UniProtKB-KW"/>
</dbReference>
<evidence type="ECO:0000256" key="7">
    <source>
        <dbReference type="ARBA" id="ARBA00047899"/>
    </source>
</evidence>
<evidence type="ECO:0000256" key="1">
    <source>
        <dbReference type="ARBA" id="ARBA00012513"/>
    </source>
</evidence>
<dbReference type="InterPro" id="IPR000719">
    <property type="entry name" value="Prot_kinase_dom"/>
</dbReference>
<keyword evidence="3" id="KW-0808">Transferase</keyword>
<accession>A0A7S3JUI1</accession>
<feature type="compositionally biased region" description="Basic and acidic residues" evidence="9">
    <location>
        <begin position="663"/>
        <end position="702"/>
    </location>
</feature>
<dbReference type="EMBL" id="HBIJ01008687">
    <property type="protein sequence ID" value="CAE0365387.1"/>
    <property type="molecule type" value="Transcribed_RNA"/>
</dbReference>
<evidence type="ECO:0000256" key="8">
    <source>
        <dbReference type="ARBA" id="ARBA00048679"/>
    </source>
</evidence>
<gene>
    <name evidence="11" type="ORF">ALAG00032_LOCUS6129</name>
</gene>
<feature type="region of interest" description="Disordered" evidence="9">
    <location>
        <begin position="1054"/>
        <end position="1078"/>
    </location>
</feature>
<feature type="compositionally biased region" description="Polar residues" evidence="9">
    <location>
        <begin position="854"/>
        <end position="865"/>
    </location>
</feature>
<feature type="region of interest" description="Disordered" evidence="9">
    <location>
        <begin position="985"/>
        <end position="1005"/>
    </location>
</feature>
<evidence type="ECO:0000259" key="10">
    <source>
        <dbReference type="PROSITE" id="PS50011"/>
    </source>
</evidence>
<feature type="compositionally biased region" description="Low complexity" evidence="9">
    <location>
        <begin position="1219"/>
        <end position="1235"/>
    </location>
</feature>
<feature type="compositionally biased region" description="Polar residues" evidence="9">
    <location>
        <begin position="747"/>
        <end position="782"/>
    </location>
</feature>
<evidence type="ECO:0000256" key="9">
    <source>
        <dbReference type="SAM" id="MobiDB-lite"/>
    </source>
</evidence>
<feature type="compositionally biased region" description="Acidic residues" evidence="9">
    <location>
        <begin position="1066"/>
        <end position="1078"/>
    </location>
</feature>
<keyword evidence="6" id="KW-0067">ATP-binding</keyword>
<dbReference type="PANTHER" id="PTHR13902">
    <property type="entry name" value="SERINE/THREONINE-PROTEIN KINASE WNK WITH NO LYSINE -RELATED"/>
    <property type="match status" value="1"/>
</dbReference>
<evidence type="ECO:0000256" key="3">
    <source>
        <dbReference type="ARBA" id="ARBA00022679"/>
    </source>
</evidence>
<proteinExistence type="predicted"/>
<protein>
    <recommendedName>
        <fullName evidence="1">non-specific serine/threonine protein kinase</fullName>
        <ecNumber evidence="1">2.7.11.1</ecNumber>
    </recommendedName>
</protein>
<feature type="region of interest" description="Disordered" evidence="9">
    <location>
        <begin position="544"/>
        <end position="868"/>
    </location>
</feature>
<evidence type="ECO:0000256" key="5">
    <source>
        <dbReference type="ARBA" id="ARBA00022777"/>
    </source>
</evidence>
<feature type="compositionally biased region" description="Basic and acidic residues" evidence="9">
    <location>
        <begin position="575"/>
        <end position="587"/>
    </location>
</feature>
<dbReference type="FunFam" id="3.30.200.20:FF:000075">
    <property type="entry name" value="Probable serine/threonine-protein kinase WNK1"/>
    <property type="match status" value="1"/>
</dbReference>
<comment type="catalytic activity">
    <reaction evidence="8">
        <text>L-seryl-[protein] + ATP = O-phospho-L-seryl-[protein] + ADP + H(+)</text>
        <dbReference type="Rhea" id="RHEA:17989"/>
        <dbReference type="Rhea" id="RHEA-COMP:9863"/>
        <dbReference type="Rhea" id="RHEA-COMP:11604"/>
        <dbReference type="ChEBI" id="CHEBI:15378"/>
        <dbReference type="ChEBI" id="CHEBI:29999"/>
        <dbReference type="ChEBI" id="CHEBI:30616"/>
        <dbReference type="ChEBI" id="CHEBI:83421"/>
        <dbReference type="ChEBI" id="CHEBI:456216"/>
        <dbReference type="EC" id="2.7.11.1"/>
    </reaction>
</comment>
<evidence type="ECO:0000313" key="11">
    <source>
        <dbReference type="EMBL" id="CAE0365387.1"/>
    </source>
</evidence>
<comment type="catalytic activity">
    <reaction evidence="7">
        <text>L-threonyl-[protein] + ATP = O-phospho-L-threonyl-[protein] + ADP + H(+)</text>
        <dbReference type="Rhea" id="RHEA:46608"/>
        <dbReference type="Rhea" id="RHEA-COMP:11060"/>
        <dbReference type="Rhea" id="RHEA-COMP:11605"/>
        <dbReference type="ChEBI" id="CHEBI:15378"/>
        <dbReference type="ChEBI" id="CHEBI:30013"/>
        <dbReference type="ChEBI" id="CHEBI:30616"/>
        <dbReference type="ChEBI" id="CHEBI:61977"/>
        <dbReference type="ChEBI" id="CHEBI:456216"/>
        <dbReference type="EC" id="2.7.11.1"/>
    </reaction>
</comment>
<evidence type="ECO:0000256" key="4">
    <source>
        <dbReference type="ARBA" id="ARBA00022741"/>
    </source>
</evidence>
<dbReference type="PROSITE" id="PS50011">
    <property type="entry name" value="PROTEIN_KINASE_DOM"/>
    <property type="match status" value="1"/>
</dbReference>
<dbReference type="InterPro" id="IPR011009">
    <property type="entry name" value="Kinase-like_dom_sf"/>
</dbReference>
<dbReference type="Pfam" id="PF00069">
    <property type="entry name" value="Pkinase"/>
    <property type="match status" value="1"/>
</dbReference>
<keyword evidence="2" id="KW-0723">Serine/threonine-protein kinase</keyword>
<dbReference type="SMART" id="SM00220">
    <property type="entry name" value="S_TKc"/>
    <property type="match status" value="1"/>
</dbReference>
<feature type="compositionally biased region" description="Basic and acidic residues" evidence="9">
    <location>
        <begin position="450"/>
        <end position="465"/>
    </location>
</feature>
<dbReference type="AlphaFoldDB" id="A0A7S3JUI1"/>
<dbReference type="PROSITE" id="PS00108">
    <property type="entry name" value="PROTEIN_KINASE_ST"/>
    <property type="match status" value="1"/>
</dbReference>
<feature type="region of interest" description="Disordered" evidence="9">
    <location>
        <begin position="486"/>
        <end position="532"/>
    </location>
</feature>
<dbReference type="FunFam" id="1.10.510.10:FF:001565">
    <property type="entry name" value="WNK protein kinase"/>
    <property type="match status" value="1"/>
</dbReference>
<dbReference type="CDD" id="cd13983">
    <property type="entry name" value="STKc_WNK"/>
    <property type="match status" value="1"/>
</dbReference>
<dbReference type="Gene3D" id="1.10.510.10">
    <property type="entry name" value="Transferase(Phosphotransferase) domain 1"/>
    <property type="match status" value="1"/>
</dbReference>
<keyword evidence="4" id="KW-0547">Nucleotide-binding</keyword>
<reference evidence="11" key="1">
    <citation type="submission" date="2021-01" db="EMBL/GenBank/DDBJ databases">
        <authorList>
            <person name="Corre E."/>
            <person name="Pelletier E."/>
            <person name="Niang G."/>
            <person name="Scheremetjew M."/>
            <person name="Finn R."/>
            <person name="Kale V."/>
            <person name="Holt S."/>
            <person name="Cochrane G."/>
            <person name="Meng A."/>
            <person name="Brown T."/>
            <person name="Cohen L."/>
        </authorList>
    </citation>
    <scope>NUCLEOTIDE SEQUENCE</scope>
    <source>
        <strain evidence="11">CCMP1510</strain>
    </source>
</reference>
<evidence type="ECO:0000256" key="2">
    <source>
        <dbReference type="ARBA" id="ARBA00022527"/>
    </source>
</evidence>
<dbReference type="GO" id="GO:0004674">
    <property type="term" value="F:protein serine/threonine kinase activity"/>
    <property type="evidence" value="ECO:0007669"/>
    <property type="project" value="UniProtKB-KW"/>
</dbReference>
<evidence type="ECO:0000256" key="6">
    <source>
        <dbReference type="ARBA" id="ARBA00022840"/>
    </source>
</evidence>
<organism evidence="11">
    <name type="scientific">Aureoumbra lagunensis</name>
    <dbReference type="NCBI Taxonomy" id="44058"/>
    <lineage>
        <taxon>Eukaryota</taxon>
        <taxon>Sar</taxon>
        <taxon>Stramenopiles</taxon>
        <taxon>Ochrophyta</taxon>
        <taxon>Pelagophyceae</taxon>
        <taxon>Pelagomonadales</taxon>
        <taxon>Aureoumbra</taxon>
    </lineage>
</organism>
<feature type="compositionally biased region" description="Basic and acidic residues" evidence="9">
    <location>
        <begin position="836"/>
        <end position="850"/>
    </location>
</feature>
<dbReference type="EC" id="2.7.11.1" evidence="1"/>
<feature type="region of interest" description="Disordered" evidence="9">
    <location>
        <begin position="1194"/>
        <end position="1235"/>
    </location>
</feature>
<keyword evidence="5" id="KW-0418">Kinase</keyword>
<name>A0A7S3JUI1_9STRA</name>
<dbReference type="SUPFAM" id="SSF56112">
    <property type="entry name" value="Protein kinase-like (PK-like)"/>
    <property type="match status" value="1"/>
</dbReference>
<feature type="compositionally biased region" description="Basic and acidic residues" evidence="9">
    <location>
        <begin position="600"/>
        <end position="628"/>
    </location>
</feature>
<feature type="region of interest" description="Disordered" evidence="9">
    <location>
        <begin position="450"/>
        <end position="474"/>
    </location>
</feature>
<dbReference type="Gene3D" id="3.30.200.20">
    <property type="entry name" value="Phosphorylase Kinase, domain 1"/>
    <property type="match status" value="1"/>
</dbReference>
<sequence length="1235" mass="139635">MTEEVEKKDDDPTTKVISTDDMKKTKEIETGPDEEIVVEKSPRGRYLRFKELLGKGAYKEVWRSYDTVEGIEVAWNVVNLKNLPAAEKARVINEVRLLDRLEHENIIDFHGSWVNREKGEVVFVTEILSSGSLKRFINKVKLIRWKIVKRWCKQILKALAYLHSQDPPIIHRDIKCDNIFINGSTGDLRIGDLGLSTTVTLRPPGTKGQSVLGTPEFMAPELYEESYDEKVDIYAFGMCVIEMITKQLPYDECANATQIYRKVTNNIAPLAFNFIDNILAKEFIRSCVAAHPFERFSAAQLLQHPFLQSDTDFDETEVKLVQMPTIDEQKQQQPLILPNHNNEQLLAQNITTSISEPSTTTENHATQTTADKNDALFHHKRSSSTKDLVCMQPAAAVAEATAEDAVVASIRNADAAVDAAAFAWCEARRNGYEDDEDVRADYNEAIKDNSTRRFKKMQEHQDSPIRSDTASPNEAPVSAISTAYFSANDDDDDVPTSGQSDNSAQIRKPPRLLPDATFNGMWLDTQSDDDDDQHEELIVSGIVQDEDDEVAIAPPKNSVPETKGIPKDTLPQAEIKSETNGESRQQPDDDDDDAYLAKMQDFESLQRNDKVRVHEGRRRRGEDERLTKQENAMSTSSSSLDKAGHAQEKKARPLRDNDDDEDAHSMKVRDSESLEKNEREGRRRHDEDEPLVKQDMSNRTDKAGISIEKAGIQVSTTFGSASTPSSRQSSPHASSRPPIAPPCLQQLRPSSATNGRESTQQKSYHRPSSATGGRESLQQTTIPARRTYDDPPVSWSRQRTDINIPPPPVPRSQGSLSPDRCDRPHPITNHTAPASIKKELQSSSHGEKPIDPLQANNGYPSPQSSDEIEPWTSKALYRHGSSMVSAGGNSTINTTDDDRASVVSQTIWEEVLDDDTVNLSFPYTFDGVAHRVSFDYDLREDPHDVANEFALECGYPIDEVWPLVDFLTDVRDRYRGFANTSVQLPVRGGPPSRQSSDVGSMPQYPSYDSLYNGTVGGDSDIMTMTANGARSDYPVVGSGHDDSSAFLEENSSHFNTEDEVAFGTGEQDDYNDDDDDDDDEELRAWKERVERDYRLNKSRAQTIHEDRMSKLEHSREETVSSDAEAVARIEKELQKLEHKERDLNISRDAVVSDRERLLRKWDKDIQDYERKFVIEQNNHTRRLQEFELQYRQQQEEIRRQRRAKQEAATNQRQVDEFIQSPSPVQQQHSPQQYHR</sequence>